<evidence type="ECO:0000313" key="2">
    <source>
        <dbReference type="EMBL" id="KDO27101.1"/>
    </source>
</evidence>
<evidence type="ECO:0000256" key="1">
    <source>
        <dbReference type="SAM" id="MobiDB-lite"/>
    </source>
</evidence>
<dbReference type="EMBL" id="KK583219">
    <property type="protein sequence ID" value="KDO27101.1"/>
    <property type="molecule type" value="Genomic_DNA"/>
</dbReference>
<protein>
    <submittedName>
        <fullName evidence="2">Uncharacterized protein</fullName>
    </submittedName>
</protein>
<dbReference type="Proteomes" id="UP000030745">
    <property type="component" value="Unassembled WGS sequence"/>
</dbReference>
<feature type="compositionally biased region" description="Polar residues" evidence="1">
    <location>
        <begin position="100"/>
        <end position="113"/>
    </location>
</feature>
<dbReference type="RefSeq" id="XP_012202260.1">
    <property type="nucleotide sequence ID" value="XM_012346870.1"/>
</dbReference>
<organism evidence="2 3">
    <name type="scientific">Saprolegnia parasitica (strain CBS 223.65)</name>
    <dbReference type="NCBI Taxonomy" id="695850"/>
    <lineage>
        <taxon>Eukaryota</taxon>
        <taxon>Sar</taxon>
        <taxon>Stramenopiles</taxon>
        <taxon>Oomycota</taxon>
        <taxon>Saprolegniomycetes</taxon>
        <taxon>Saprolegniales</taxon>
        <taxon>Saprolegniaceae</taxon>
        <taxon>Saprolegnia</taxon>
    </lineage>
</organism>
<evidence type="ECO:0000313" key="3">
    <source>
        <dbReference type="Proteomes" id="UP000030745"/>
    </source>
</evidence>
<feature type="non-terminal residue" evidence="2">
    <location>
        <position position="1"/>
    </location>
</feature>
<dbReference type="KEGG" id="spar:SPRG_20451"/>
<proteinExistence type="predicted"/>
<sequence>CALFPESVRGALRGPARRRASLQAFSAGASFATAAQLCDRIAHSSLPTLGSMVRCQESASSAFELGRPCTLSPMDDCIDINGIDYVYAWTVLTQVVTPEPLNPSSTVARSTRQLPCRRR</sequence>
<name>A0A067CKK9_SAPPC</name>
<feature type="region of interest" description="Disordered" evidence="1">
    <location>
        <begin position="100"/>
        <end position="119"/>
    </location>
</feature>
<accession>A0A067CKK9</accession>
<dbReference type="GeneID" id="24141577"/>
<reference evidence="2 3" key="1">
    <citation type="journal article" date="2013" name="PLoS Genet.">
        <title>Distinctive expansion of potential virulence genes in the genome of the oomycete fish pathogen Saprolegnia parasitica.</title>
        <authorList>
            <person name="Jiang R.H."/>
            <person name="de Bruijn I."/>
            <person name="Haas B.J."/>
            <person name="Belmonte R."/>
            <person name="Lobach L."/>
            <person name="Christie J."/>
            <person name="van den Ackerveken G."/>
            <person name="Bottin A."/>
            <person name="Bulone V."/>
            <person name="Diaz-Moreno S.M."/>
            <person name="Dumas B."/>
            <person name="Fan L."/>
            <person name="Gaulin E."/>
            <person name="Govers F."/>
            <person name="Grenville-Briggs L.J."/>
            <person name="Horner N.R."/>
            <person name="Levin J.Z."/>
            <person name="Mammella M."/>
            <person name="Meijer H.J."/>
            <person name="Morris P."/>
            <person name="Nusbaum C."/>
            <person name="Oome S."/>
            <person name="Phillips A.J."/>
            <person name="van Rooyen D."/>
            <person name="Rzeszutek E."/>
            <person name="Saraiva M."/>
            <person name="Secombes C.J."/>
            <person name="Seidl M.F."/>
            <person name="Snel B."/>
            <person name="Stassen J.H."/>
            <person name="Sykes S."/>
            <person name="Tripathy S."/>
            <person name="van den Berg H."/>
            <person name="Vega-Arreguin J.C."/>
            <person name="Wawra S."/>
            <person name="Young S.K."/>
            <person name="Zeng Q."/>
            <person name="Dieguez-Uribeondo J."/>
            <person name="Russ C."/>
            <person name="Tyler B.M."/>
            <person name="van West P."/>
        </authorList>
    </citation>
    <scope>NUCLEOTIDE SEQUENCE [LARGE SCALE GENOMIC DNA]</scope>
    <source>
        <strain evidence="2 3">CBS 223.65</strain>
    </source>
</reference>
<gene>
    <name evidence="2" type="ORF">SPRG_20451</name>
</gene>
<dbReference type="AlphaFoldDB" id="A0A067CKK9"/>
<dbReference type="VEuPathDB" id="FungiDB:SPRG_20451"/>
<keyword evidence="3" id="KW-1185">Reference proteome</keyword>